<feature type="region of interest" description="Disordered" evidence="1">
    <location>
        <begin position="442"/>
        <end position="500"/>
    </location>
</feature>
<dbReference type="EMBL" id="JACZDF010000002">
    <property type="protein sequence ID" value="MBD9699039.1"/>
    <property type="molecule type" value="Genomic_DNA"/>
</dbReference>
<protein>
    <submittedName>
        <fullName evidence="2">Uncharacterized protein</fullName>
    </submittedName>
</protein>
<comment type="caution">
    <text evidence="2">The sequence shown here is derived from an EMBL/GenBank/DDBJ whole genome shotgun (WGS) entry which is preliminary data.</text>
</comment>
<sequence length="500" mass="53021">MTQLLVVTSPRQMLLLAAAIDHGALPPAPDGRVVVLADIVPVPETGPELAANAALGALARRTDRIVSWTATIAPLRPATFVPRRDEQPVWERLLREHWQLGDGPVTLVLADPAQGPGRALTRVLPHARLTLVADRLERWAPPRTALRDGLPARVDALVAPELLPGLLPHAYDEHGTRTVLVPARRLVDVVVETARDVAPNHSAPDRTARSSGTNGDGTSTALLIVDAPEDLGHDGDDPASTGAGGLGELGALAERLAELAAIEIGAAGLDDVTLVVHPRATPTQVRRTVRTLRAAHLDVTMSSADVPAEVVVVRDAPRLVVGTASTALVTALALGARDVRAVGTAEVLDALTPYHHPARTALTVTDRLLATGPEPSTADVVRLVEAVTYVMHPDRVPHLRPAAVAVLTSMQGTDDEGRPPWRRWIRRRRVERLRLVAARDGAVTDVPPPTPGPAAMPAPVPVPVPVPTAPDRSAAVPRRGRGLRTALRLMRAGDAPRREP</sequence>
<dbReference type="Proteomes" id="UP000642107">
    <property type="component" value="Unassembled WGS sequence"/>
</dbReference>
<proteinExistence type="predicted"/>
<dbReference type="RefSeq" id="WP_192278771.1">
    <property type="nucleotide sequence ID" value="NZ_JACZDF010000002.1"/>
</dbReference>
<evidence type="ECO:0000313" key="3">
    <source>
        <dbReference type="Proteomes" id="UP000642107"/>
    </source>
</evidence>
<evidence type="ECO:0000256" key="1">
    <source>
        <dbReference type="SAM" id="MobiDB-lite"/>
    </source>
</evidence>
<gene>
    <name evidence="2" type="ORF">IGS67_05945</name>
</gene>
<accession>A0ABR9DQ10</accession>
<reference evidence="2 3" key="1">
    <citation type="submission" date="2020-09" db="EMBL/GenBank/DDBJ databases">
        <title>Flavimobilis rhizosphaerae sp. nov., isolated from rhizosphere soil of Spartina alterniflora.</title>
        <authorList>
            <person name="Hanqin C."/>
        </authorList>
    </citation>
    <scope>NUCLEOTIDE SEQUENCE [LARGE SCALE GENOMIC DNA]</scope>
    <source>
        <strain evidence="2 3">GY 10621</strain>
    </source>
</reference>
<keyword evidence="3" id="KW-1185">Reference proteome</keyword>
<feature type="compositionally biased region" description="Low complexity" evidence="1">
    <location>
        <begin position="483"/>
        <end position="493"/>
    </location>
</feature>
<feature type="compositionally biased region" description="Polar residues" evidence="1">
    <location>
        <begin position="209"/>
        <end position="220"/>
    </location>
</feature>
<organism evidence="2 3">
    <name type="scientific">Flavimobilis rhizosphaerae</name>
    <dbReference type="NCBI Taxonomy" id="2775421"/>
    <lineage>
        <taxon>Bacteria</taxon>
        <taxon>Bacillati</taxon>
        <taxon>Actinomycetota</taxon>
        <taxon>Actinomycetes</taxon>
        <taxon>Micrococcales</taxon>
        <taxon>Jonesiaceae</taxon>
        <taxon>Flavimobilis</taxon>
    </lineage>
</organism>
<feature type="region of interest" description="Disordered" evidence="1">
    <location>
        <begin position="197"/>
        <end position="220"/>
    </location>
</feature>
<evidence type="ECO:0000313" key="2">
    <source>
        <dbReference type="EMBL" id="MBD9699039.1"/>
    </source>
</evidence>
<name>A0ABR9DQ10_9MICO</name>
<feature type="compositionally biased region" description="Pro residues" evidence="1">
    <location>
        <begin position="446"/>
        <end position="468"/>
    </location>
</feature>